<accession>A0A671Y097</accession>
<dbReference type="PROSITE" id="PS51470">
    <property type="entry name" value="FG_GAP"/>
    <property type="match status" value="4"/>
</dbReference>
<proteinExistence type="inferred from homology"/>
<evidence type="ECO:0000313" key="17">
    <source>
        <dbReference type="Ensembl" id="ENSSAUP00010055867.1"/>
    </source>
</evidence>
<dbReference type="PANTHER" id="PTHR23220:SF9">
    <property type="entry name" value="INTEGRIN ALPHA-6"/>
    <property type="match status" value="1"/>
</dbReference>
<dbReference type="InterPro" id="IPR032695">
    <property type="entry name" value="Integrin_dom_sf"/>
</dbReference>
<dbReference type="InterPro" id="IPR013649">
    <property type="entry name" value="Integrin_alpha_Ig-like_1"/>
</dbReference>
<evidence type="ECO:0000256" key="1">
    <source>
        <dbReference type="ARBA" id="ARBA00004479"/>
    </source>
</evidence>
<dbReference type="GO" id="GO:0033627">
    <property type="term" value="P:cell adhesion mediated by integrin"/>
    <property type="evidence" value="ECO:0007669"/>
    <property type="project" value="TreeGrafter"/>
</dbReference>
<evidence type="ECO:0000256" key="13">
    <source>
        <dbReference type="RuleBase" id="RU003762"/>
    </source>
</evidence>
<dbReference type="Pfam" id="PF20805">
    <property type="entry name" value="Integrin_A_Ig_2"/>
    <property type="match status" value="1"/>
</dbReference>
<evidence type="ECO:0000313" key="18">
    <source>
        <dbReference type="Proteomes" id="UP000472265"/>
    </source>
</evidence>
<evidence type="ECO:0000256" key="12">
    <source>
        <dbReference type="PROSITE-ProRule" id="PRU00803"/>
    </source>
</evidence>
<keyword evidence="4 13" id="KW-0732">Signal</keyword>
<evidence type="ECO:0000256" key="6">
    <source>
        <dbReference type="ARBA" id="ARBA00022889"/>
    </source>
</evidence>
<dbReference type="InParanoid" id="A0A671Y097"/>
<sequence>MATRWYVVHLCSVWLLQIAAFNLDTTNVLQRNGDPGSLFGFSVAFHQQLNPARRNLLLVGAPRAKHQNQVNVTGVVYKCDLTTTSEHCQPIEFDDKAFLDSKGINNQWMGVRVASQGPGKHIMACAHRYQQKCPLADNTCVVLTGQCYLLGDDLRVGTEEGDSRRVVCDEEHLDKRPIDHSWFAYCQQGHGASFAKDDKSLLFGAPGAYNWKGKTRHKLSFGKDRQTGNYYLGPCAFKRFIFGPPGFSIDSGLALIRKGELTIVSGAPRGGYSGQVTFLKADPVAKQNVSVELVLSGPGLASSFGYDVAVVDLNSDGWEDLAVGAPQFFVKDSLVGGAVYVYINNGGKNWEKIVPTQLLGPKESMFGLAVENIGDANQDGYGDIAVGAPYDGSGRVYLYYGSSAGIHKKVAQVLSPGSKTVSLFGYSLSGNLDVDDNQYPDLAVGSLSDSVFVYRARPVVSVSSSLRVTPGVIDLTKEQCHLRTCVKSKTCCSVFPSLSASLCGAPVRRAGPEQVRPTSRRSSTISSKREPTQRYKHTCLCAHVIETFWTECFRNELKETISAQIVLVNEGCGRDNICQSNMKLQYKFCSRNTTQNNQDVFKSLAGEDGVAVLTPSDEDVALEVTVTNKGGDDAHQPHCVIHLPDSLRYSSVVPSTTTSCTVNEKGTRINCELGNPFHRDAEVSFTAQLPPGVFLSSPSSSVIQHEGVSLSIRIARPSEVSLGKSSKGERDIKSVDDIGAPVQYEFRVRPNLGRPLKSFINASLNIYWPKENSAGKWLLYLTQSNSTGVHSVPCSPAGEVNPFKDSKVRNTFFSSEYRVLTCSDGLRCVELRCPLLGLDITAKIVLHSRLWSATFTEDYSSLNYLHIITDASLSLTNAPENIGLKPEERKRNIYYLIILGRFRFLVKVAWWIIFLTVIALLLILAVFVFLLWKVTNEMHTHYT</sequence>
<feature type="transmembrane region" description="Helical" evidence="13">
    <location>
        <begin position="908"/>
        <end position="932"/>
    </location>
</feature>
<comment type="subcellular location">
    <subcellularLocation>
        <location evidence="1 13">Membrane</location>
        <topology evidence="1 13">Single-pass type I membrane protein</topology>
    </subcellularLocation>
</comment>
<dbReference type="GO" id="GO:0008305">
    <property type="term" value="C:integrin complex"/>
    <property type="evidence" value="ECO:0007669"/>
    <property type="project" value="InterPro"/>
</dbReference>
<evidence type="ECO:0008006" key="19">
    <source>
        <dbReference type="Google" id="ProtNLM"/>
    </source>
</evidence>
<feature type="domain" description="Integrin alpha third immunoglobulin-like" evidence="16">
    <location>
        <begin position="714"/>
        <end position="804"/>
    </location>
</feature>
<feature type="domain" description="Integrin alpha second immunoglobulin-like" evidence="15">
    <location>
        <begin position="572"/>
        <end position="688"/>
    </location>
</feature>
<dbReference type="SMART" id="SM00191">
    <property type="entry name" value="Int_alpha"/>
    <property type="match status" value="4"/>
</dbReference>
<dbReference type="GO" id="GO:0050900">
    <property type="term" value="P:leukocyte migration"/>
    <property type="evidence" value="ECO:0007669"/>
    <property type="project" value="TreeGrafter"/>
</dbReference>
<feature type="domain" description="Integrin alpha third immunoglobulin-like" evidence="16">
    <location>
        <begin position="811"/>
        <end position="885"/>
    </location>
</feature>
<dbReference type="InterPro" id="IPR028994">
    <property type="entry name" value="Integrin_alpha_N"/>
</dbReference>
<evidence type="ECO:0000259" key="14">
    <source>
        <dbReference type="Pfam" id="PF08441"/>
    </source>
</evidence>
<keyword evidence="5" id="KW-0677">Repeat</keyword>
<evidence type="ECO:0000256" key="11">
    <source>
        <dbReference type="ARBA" id="ARBA00023180"/>
    </source>
</evidence>
<keyword evidence="6 13" id="KW-0130">Cell adhesion</keyword>
<dbReference type="AlphaFoldDB" id="A0A671Y097"/>
<dbReference type="Gene3D" id="2.60.40.1530">
    <property type="entry name" value="ntegrin, alpha v. Chain A, domain 4"/>
    <property type="match status" value="1"/>
</dbReference>
<keyword evidence="7 13" id="KW-1133">Transmembrane helix</keyword>
<dbReference type="Ensembl" id="ENSSAUT00010058699.1">
    <property type="protein sequence ID" value="ENSSAUP00010055867.1"/>
    <property type="gene ID" value="ENSSAUG00010022943.1"/>
</dbReference>
<reference evidence="17" key="1">
    <citation type="submission" date="2021-04" db="EMBL/GenBank/DDBJ databases">
        <authorList>
            <consortium name="Wellcome Sanger Institute Data Sharing"/>
        </authorList>
    </citation>
    <scope>NUCLEOTIDE SEQUENCE [LARGE SCALE GENOMIC DNA]</scope>
</reference>
<evidence type="ECO:0000259" key="15">
    <source>
        <dbReference type="Pfam" id="PF20805"/>
    </source>
</evidence>
<evidence type="ECO:0000256" key="2">
    <source>
        <dbReference type="ARBA" id="ARBA00008054"/>
    </source>
</evidence>
<evidence type="ECO:0000256" key="4">
    <source>
        <dbReference type="ARBA" id="ARBA00022729"/>
    </source>
</evidence>
<evidence type="ECO:0000256" key="10">
    <source>
        <dbReference type="ARBA" id="ARBA00023170"/>
    </source>
</evidence>
<dbReference type="SUPFAM" id="SSF69318">
    <property type="entry name" value="Integrin alpha N-terminal domain"/>
    <property type="match status" value="1"/>
</dbReference>
<comment type="similarity">
    <text evidence="2 13">Belongs to the integrin alpha chain family.</text>
</comment>
<reference evidence="17" key="3">
    <citation type="submission" date="2025-09" db="UniProtKB">
        <authorList>
            <consortium name="Ensembl"/>
        </authorList>
    </citation>
    <scope>IDENTIFICATION</scope>
</reference>
<dbReference type="GeneTree" id="ENSGT00940000155353"/>
<dbReference type="Pfam" id="PF01839">
    <property type="entry name" value="FG-GAP"/>
    <property type="match status" value="2"/>
</dbReference>
<reference evidence="17" key="2">
    <citation type="submission" date="2025-08" db="UniProtKB">
        <authorList>
            <consortium name="Ensembl"/>
        </authorList>
    </citation>
    <scope>IDENTIFICATION</scope>
</reference>
<dbReference type="GO" id="GO:0005178">
    <property type="term" value="F:integrin binding"/>
    <property type="evidence" value="ECO:0007669"/>
    <property type="project" value="TreeGrafter"/>
</dbReference>
<dbReference type="OMA" id="TKVAWWI"/>
<evidence type="ECO:0000259" key="16">
    <source>
        <dbReference type="Pfam" id="PF20806"/>
    </source>
</evidence>
<dbReference type="Pfam" id="PF08441">
    <property type="entry name" value="Integrin_A_Ig_1"/>
    <property type="match status" value="1"/>
</dbReference>
<keyword evidence="10 13" id="KW-0675">Receptor</keyword>
<dbReference type="Gene3D" id="2.130.10.130">
    <property type="entry name" value="Integrin alpha, N-terminal"/>
    <property type="match status" value="1"/>
</dbReference>
<feature type="repeat" description="FG-GAP" evidence="12">
    <location>
        <begin position="290"/>
        <end position="351"/>
    </location>
</feature>
<dbReference type="PRINTS" id="PR01185">
    <property type="entry name" value="INTEGRINA"/>
</dbReference>
<evidence type="ECO:0000256" key="8">
    <source>
        <dbReference type="ARBA" id="ARBA00023037"/>
    </source>
</evidence>
<name>A0A671Y097_SPAAU</name>
<feature type="repeat" description="FG-GAP" evidence="12">
    <location>
        <begin position="27"/>
        <end position="88"/>
    </location>
</feature>
<feature type="domain" description="Integrin alpha first immunoglubulin-like" evidence="14">
    <location>
        <begin position="456"/>
        <end position="494"/>
    </location>
</feature>
<dbReference type="GO" id="GO:0009897">
    <property type="term" value="C:external side of plasma membrane"/>
    <property type="evidence" value="ECO:0007669"/>
    <property type="project" value="TreeGrafter"/>
</dbReference>
<keyword evidence="3 13" id="KW-0812">Transmembrane</keyword>
<dbReference type="Pfam" id="PF20806">
    <property type="entry name" value="Integrin_A_Ig_3"/>
    <property type="match status" value="2"/>
</dbReference>
<dbReference type="InterPro" id="IPR048285">
    <property type="entry name" value="Integrin_alpha_Ig-like_2"/>
</dbReference>
<feature type="repeat" description="FG-GAP" evidence="12">
    <location>
        <begin position="410"/>
        <end position="471"/>
    </location>
</feature>
<dbReference type="Gene3D" id="2.60.40.1510">
    <property type="entry name" value="ntegrin, alpha v. Chain A, domain 3"/>
    <property type="match status" value="1"/>
</dbReference>
<dbReference type="GO" id="GO:0007229">
    <property type="term" value="P:integrin-mediated signaling pathway"/>
    <property type="evidence" value="ECO:0007669"/>
    <property type="project" value="UniProtKB-KW"/>
</dbReference>
<dbReference type="Proteomes" id="UP000472265">
    <property type="component" value="Chromosome 18"/>
</dbReference>
<evidence type="ECO:0000256" key="3">
    <source>
        <dbReference type="ARBA" id="ARBA00022692"/>
    </source>
</evidence>
<evidence type="ECO:0000256" key="7">
    <source>
        <dbReference type="ARBA" id="ARBA00022989"/>
    </source>
</evidence>
<organism evidence="17 18">
    <name type="scientific">Sparus aurata</name>
    <name type="common">Gilthead sea bream</name>
    <dbReference type="NCBI Taxonomy" id="8175"/>
    <lineage>
        <taxon>Eukaryota</taxon>
        <taxon>Metazoa</taxon>
        <taxon>Chordata</taxon>
        <taxon>Craniata</taxon>
        <taxon>Vertebrata</taxon>
        <taxon>Euteleostomi</taxon>
        <taxon>Actinopterygii</taxon>
        <taxon>Neopterygii</taxon>
        <taxon>Teleostei</taxon>
        <taxon>Neoteleostei</taxon>
        <taxon>Acanthomorphata</taxon>
        <taxon>Eupercaria</taxon>
        <taxon>Spariformes</taxon>
        <taxon>Sparidae</taxon>
        <taxon>Sparus</taxon>
    </lineage>
</organism>
<dbReference type="InterPro" id="IPR000413">
    <property type="entry name" value="Integrin_alpha"/>
</dbReference>
<dbReference type="InterPro" id="IPR013519">
    <property type="entry name" value="Int_alpha_beta-p"/>
</dbReference>
<dbReference type="InterPro" id="IPR013517">
    <property type="entry name" value="FG-GAP"/>
</dbReference>
<feature type="repeat" description="FG-GAP" evidence="12">
    <location>
        <begin position="352"/>
        <end position="408"/>
    </location>
</feature>
<keyword evidence="18" id="KW-1185">Reference proteome</keyword>
<dbReference type="GO" id="GO:0098609">
    <property type="term" value="P:cell-cell adhesion"/>
    <property type="evidence" value="ECO:0007669"/>
    <property type="project" value="TreeGrafter"/>
</dbReference>
<dbReference type="PANTHER" id="PTHR23220">
    <property type="entry name" value="INTEGRIN ALPHA"/>
    <property type="match status" value="1"/>
</dbReference>
<protein>
    <recommendedName>
        <fullName evidence="19">Integrin alpha-2 domain-containing protein</fullName>
    </recommendedName>
</protein>
<keyword evidence="9 13" id="KW-0472">Membrane</keyword>
<keyword evidence="11" id="KW-0325">Glycoprotein</keyword>
<evidence type="ECO:0000256" key="9">
    <source>
        <dbReference type="ARBA" id="ARBA00023136"/>
    </source>
</evidence>
<dbReference type="InterPro" id="IPR048286">
    <property type="entry name" value="Integrin_alpha_Ig-like_3"/>
</dbReference>
<dbReference type="SUPFAM" id="SSF69179">
    <property type="entry name" value="Integrin domains"/>
    <property type="match status" value="2"/>
</dbReference>
<keyword evidence="8 13" id="KW-0401">Integrin</keyword>
<evidence type="ECO:0000256" key="5">
    <source>
        <dbReference type="ARBA" id="ARBA00022737"/>
    </source>
</evidence>
<feature type="chain" id="PRO_5025717219" description="Integrin alpha-2 domain-containing protein" evidence="13">
    <location>
        <begin position="21"/>
        <end position="943"/>
    </location>
</feature>
<feature type="signal peptide" evidence="13">
    <location>
        <begin position="1"/>
        <end position="20"/>
    </location>
</feature>
<dbReference type="GO" id="GO:0007160">
    <property type="term" value="P:cell-matrix adhesion"/>
    <property type="evidence" value="ECO:0007669"/>
    <property type="project" value="TreeGrafter"/>
</dbReference>